<feature type="transmembrane region" description="Helical" evidence="2">
    <location>
        <begin position="48"/>
        <end position="69"/>
    </location>
</feature>
<evidence type="ECO:0000256" key="3">
    <source>
        <dbReference type="SAM" id="MobiDB-lite"/>
    </source>
</evidence>
<keyword evidence="2" id="KW-0813">Transport</keyword>
<accession>A0A7E4ZU18</accession>
<keyword evidence="2" id="KW-0472">Membrane</keyword>
<feature type="transmembrane region" description="Helical" evidence="2">
    <location>
        <begin position="272"/>
        <end position="293"/>
    </location>
</feature>
<feature type="region of interest" description="Disordered" evidence="3">
    <location>
        <begin position="658"/>
        <end position="730"/>
    </location>
</feature>
<dbReference type="GO" id="GO:0016323">
    <property type="term" value="C:basolateral plasma membrane"/>
    <property type="evidence" value="ECO:0007669"/>
    <property type="project" value="TreeGrafter"/>
</dbReference>
<dbReference type="Proteomes" id="UP000492821">
    <property type="component" value="Unassembled WGS sequence"/>
</dbReference>
<feature type="transmembrane region" description="Helical" evidence="2">
    <location>
        <begin position="7"/>
        <end position="28"/>
    </location>
</feature>
<keyword evidence="2" id="KW-0406">Ion transport</keyword>
<evidence type="ECO:0000313" key="5">
    <source>
        <dbReference type="WBParaSite" id="Pan_g17437.t1"/>
    </source>
</evidence>
<feature type="transmembrane region" description="Helical" evidence="2">
    <location>
        <begin position="576"/>
        <end position="598"/>
    </location>
</feature>
<dbReference type="GO" id="GO:0006811">
    <property type="term" value="P:monoatomic ion transport"/>
    <property type="evidence" value="ECO:0007669"/>
    <property type="project" value="UniProtKB-KW"/>
</dbReference>
<dbReference type="SUPFAM" id="SSF103473">
    <property type="entry name" value="MFS general substrate transporter"/>
    <property type="match status" value="1"/>
</dbReference>
<dbReference type="PANTHER" id="PTHR11388">
    <property type="entry name" value="ORGANIC ANION TRANSPORTER"/>
    <property type="match status" value="1"/>
</dbReference>
<dbReference type="PANTHER" id="PTHR11388:SF150">
    <property type="entry name" value="SOLUTE CARRIER ORGANIC ANION TRANSPORTER FAMILY MEMBER"/>
    <property type="match status" value="1"/>
</dbReference>
<feature type="transmembrane region" description="Helical" evidence="2">
    <location>
        <begin position="417"/>
        <end position="436"/>
    </location>
</feature>
<dbReference type="InterPro" id="IPR036259">
    <property type="entry name" value="MFS_trans_sf"/>
</dbReference>
<feature type="transmembrane region" description="Helical" evidence="2">
    <location>
        <begin position="225"/>
        <end position="247"/>
    </location>
</feature>
<feature type="transmembrane region" description="Helical" evidence="2">
    <location>
        <begin position="388"/>
        <end position="410"/>
    </location>
</feature>
<keyword evidence="1" id="KW-1015">Disulfide bond</keyword>
<name>A0A7E4ZU18_PANRE</name>
<organism evidence="4 5">
    <name type="scientific">Panagrellus redivivus</name>
    <name type="common">Microworm</name>
    <dbReference type="NCBI Taxonomy" id="6233"/>
    <lineage>
        <taxon>Eukaryota</taxon>
        <taxon>Metazoa</taxon>
        <taxon>Ecdysozoa</taxon>
        <taxon>Nematoda</taxon>
        <taxon>Chromadorea</taxon>
        <taxon>Rhabditida</taxon>
        <taxon>Tylenchina</taxon>
        <taxon>Panagrolaimomorpha</taxon>
        <taxon>Panagrolaimoidea</taxon>
        <taxon>Panagrolaimidae</taxon>
        <taxon>Panagrellus</taxon>
    </lineage>
</organism>
<evidence type="ECO:0000313" key="4">
    <source>
        <dbReference type="Proteomes" id="UP000492821"/>
    </source>
</evidence>
<dbReference type="Pfam" id="PF03137">
    <property type="entry name" value="OATP"/>
    <property type="match status" value="1"/>
</dbReference>
<dbReference type="SUPFAM" id="SSF100895">
    <property type="entry name" value="Kazal-type serine protease inhibitors"/>
    <property type="match status" value="1"/>
</dbReference>
<keyword evidence="2" id="KW-0812">Transmembrane</keyword>
<feature type="transmembrane region" description="Helical" evidence="2">
    <location>
        <begin position="190"/>
        <end position="213"/>
    </location>
</feature>
<keyword evidence="2" id="KW-1133">Transmembrane helix</keyword>
<feature type="compositionally biased region" description="Basic and acidic residues" evidence="3">
    <location>
        <begin position="671"/>
        <end position="690"/>
    </location>
</feature>
<dbReference type="AlphaFoldDB" id="A0A7E4ZU18"/>
<dbReference type="GO" id="GO:0015347">
    <property type="term" value="F:sodium-independent organic anion transmembrane transporter activity"/>
    <property type="evidence" value="ECO:0007669"/>
    <property type="project" value="TreeGrafter"/>
</dbReference>
<keyword evidence="4" id="KW-1185">Reference proteome</keyword>
<feature type="transmembrane region" description="Helical" evidence="2">
    <location>
        <begin position="631"/>
        <end position="649"/>
    </location>
</feature>
<reference evidence="5" key="2">
    <citation type="submission" date="2020-10" db="UniProtKB">
        <authorList>
            <consortium name="WormBaseParasite"/>
        </authorList>
    </citation>
    <scope>IDENTIFICATION</scope>
</reference>
<evidence type="ECO:0000256" key="1">
    <source>
        <dbReference type="ARBA" id="ARBA00023157"/>
    </source>
</evidence>
<protein>
    <recommendedName>
        <fullName evidence="2">Solute carrier organic anion transporter family member</fullName>
    </recommendedName>
</protein>
<evidence type="ECO:0000256" key="2">
    <source>
        <dbReference type="RuleBase" id="RU362056"/>
    </source>
</evidence>
<dbReference type="InterPro" id="IPR004156">
    <property type="entry name" value="OATP"/>
</dbReference>
<feature type="transmembrane region" description="Helical" evidence="2">
    <location>
        <begin position="539"/>
        <end position="564"/>
    </location>
</feature>
<dbReference type="InterPro" id="IPR036058">
    <property type="entry name" value="Kazal_dom_sf"/>
</dbReference>
<reference evidence="4" key="1">
    <citation type="journal article" date="2013" name="Genetics">
        <title>The draft genome and transcriptome of Panagrellus redivivus are shaped by the harsh demands of a free-living lifestyle.</title>
        <authorList>
            <person name="Srinivasan J."/>
            <person name="Dillman A.R."/>
            <person name="Macchietto M.G."/>
            <person name="Heikkinen L."/>
            <person name="Lakso M."/>
            <person name="Fracchia K.M."/>
            <person name="Antoshechkin I."/>
            <person name="Mortazavi A."/>
            <person name="Wong G."/>
            <person name="Sternberg P.W."/>
        </authorList>
    </citation>
    <scope>NUCLEOTIDE SEQUENCE [LARGE SCALE GENOMIC DNA]</scope>
    <source>
        <strain evidence="4">MT8872</strain>
    </source>
</reference>
<feature type="transmembrane region" description="Helical" evidence="2">
    <location>
        <begin position="347"/>
        <end position="368"/>
    </location>
</feature>
<dbReference type="NCBIfam" id="TIGR00805">
    <property type="entry name" value="oat"/>
    <property type="match status" value="1"/>
</dbReference>
<proteinExistence type="inferred from homology"/>
<comment type="similarity">
    <text evidence="2">Belongs to the organo anion transporter (TC 2.A.60) family.</text>
</comment>
<comment type="subcellular location">
    <subcellularLocation>
        <location evidence="2">Cell membrane</location>
        <topology evidence="2">Multi-pass membrane protein</topology>
    </subcellularLocation>
</comment>
<sequence length="750" mass="82578">MALDRMVLAFFVIFMTVHFLESIGGFYMTTAVVSIEKQFQIPSKVSGTMVSAGDFGYIPSVIFVAYLGGKGNRARWIGFGCMLIAVANVLISSSNFVFSDHEPVKTETSLMIDSADLTCQDYQNFERSRKLTEVESIHAAMLCNATLWRAKPSILKSSFAYCDAILNKERNKNTEATCSNNELAHAGPTALIFLGLFILGIGRTMPFSLGLPLIDDNVKKRNLPVYFAGMFLVRMLGPVVGLAMGYLSNKYYYKFEVPTGLTHVDPDWIGRWWAGFLLIGIILFFPSLALFCFPTPKPSKDGTPSPLKLVDKHIKKNSQGQAIVPNSTKSKVTDFVDTIAVIVKQPVYIGCMIGRIMDVFAFKGYFVFLPKYLEVQFGFPQYKIQKYMGIIGITGFALGVSIGTIVMRVFKLEGRRAAGWVALCSGLAALLSFINASTGCESTLTTLGLDLEAKTSLTASCLKNCACERMPMFPVCDQSGEVFYSPCHAGCKLTQSSLEMFTVASDKVSGIIFENCACAGGKSVSRQFCTTEDCDQMGLMYFLVMALGGLVGGMGVTAGMLILLRSVPPNHRSISLGFNGFLVSLFATLPSPIFWGWLFDRNCLKWDEKCPDTRGSCSLYDAANLRVSLHVIYGLIRVISLVTDVFVLYHADGLKLTEEEQSDDDDDTPENDEKTTPEDIKLQPIKHELEPLLEEDANGQTKPINGHRRTPSSASKNRVARAMSEEDEFQRKRSLAAEMLAYELPSNGAP</sequence>
<feature type="compositionally biased region" description="Acidic residues" evidence="3">
    <location>
        <begin position="659"/>
        <end position="670"/>
    </location>
</feature>
<dbReference type="WBParaSite" id="Pan_g17437.t1">
    <property type="protein sequence ID" value="Pan_g17437.t1"/>
    <property type="gene ID" value="Pan_g17437"/>
</dbReference>
<dbReference type="GO" id="GO:0043252">
    <property type="term" value="P:sodium-independent organic anion transport"/>
    <property type="evidence" value="ECO:0007669"/>
    <property type="project" value="TreeGrafter"/>
</dbReference>
<dbReference type="Gene3D" id="1.20.1250.20">
    <property type="entry name" value="MFS general substrate transporter like domains"/>
    <property type="match status" value="2"/>
</dbReference>
<dbReference type="CDD" id="cd17336">
    <property type="entry name" value="MFS_SLCO_OATP"/>
    <property type="match status" value="1"/>
</dbReference>
<feature type="transmembrane region" description="Helical" evidence="2">
    <location>
        <begin position="76"/>
        <end position="98"/>
    </location>
</feature>